<protein>
    <submittedName>
        <fullName evidence="1">Uncharacterized protein</fullName>
    </submittedName>
</protein>
<evidence type="ECO:0000313" key="1">
    <source>
        <dbReference type="EMBL" id="CCF84200.1"/>
    </source>
</evidence>
<reference evidence="1 2" key="1">
    <citation type="journal article" date="2012" name="ISME J.">
        <title>Nitrification expanded: discovery, physiology and genomics of a nitrite-oxidizing bacterium from the phylum Chloroflexi.</title>
        <authorList>
            <person name="Sorokin D.Y."/>
            <person name="Lucker S."/>
            <person name="Vejmelkova D."/>
            <person name="Kostrikina N.A."/>
            <person name="Kleerebezem R."/>
            <person name="Rijpstra W.I."/>
            <person name="Damste J.S."/>
            <person name="Le Paslier D."/>
            <person name="Muyzer G."/>
            <person name="Wagner M."/>
            <person name="van Loosdrecht M.C."/>
            <person name="Daims H."/>
        </authorList>
    </citation>
    <scope>NUCLEOTIDE SEQUENCE [LARGE SCALE GENOMIC DNA]</scope>
    <source>
        <strain evidence="2">none</strain>
    </source>
</reference>
<keyword evidence="2" id="KW-1185">Reference proteome</keyword>
<organism evidence="1 2">
    <name type="scientific">Nitrolancea hollandica Lb</name>
    <dbReference type="NCBI Taxonomy" id="1129897"/>
    <lineage>
        <taxon>Bacteria</taxon>
        <taxon>Pseudomonadati</taxon>
        <taxon>Thermomicrobiota</taxon>
        <taxon>Thermomicrobia</taxon>
        <taxon>Sphaerobacterales</taxon>
        <taxon>Sphaerobacterineae</taxon>
        <taxon>Sphaerobacteraceae</taxon>
        <taxon>Nitrolancea</taxon>
    </lineage>
</organism>
<dbReference type="OrthoDB" id="166866at2"/>
<dbReference type="Proteomes" id="UP000004221">
    <property type="component" value="Unassembled WGS sequence"/>
</dbReference>
<evidence type="ECO:0000313" key="2">
    <source>
        <dbReference type="Proteomes" id="UP000004221"/>
    </source>
</evidence>
<sequence length="157" mass="16645">MVVRFGNQVIVIVLLLFALLGLASGVLAAGTQLAPIKIDRVEVQVGDLGVAGTAPVKAHVVGYYGACSGPVHEPVVSRQGNTITVTITVEYIVHKDSSCIAMIQPYDRTIDLGLFGTGAYTLHVNDYTTSVTVPGTLNSDVLLGRWWQQFAGLFGDS</sequence>
<dbReference type="RefSeq" id="WP_008478188.1">
    <property type="nucleotide sequence ID" value="NZ_CAGS01000248.1"/>
</dbReference>
<comment type="caution">
    <text evidence="1">The sequence shown here is derived from an EMBL/GenBank/DDBJ whole genome shotgun (WGS) entry which is preliminary data.</text>
</comment>
<proteinExistence type="predicted"/>
<dbReference type="EMBL" id="CAGS01000248">
    <property type="protein sequence ID" value="CCF84200.1"/>
    <property type="molecule type" value="Genomic_DNA"/>
</dbReference>
<dbReference type="AlphaFoldDB" id="I4EHN8"/>
<name>I4EHN8_9BACT</name>
<accession>I4EHN8</accession>
<gene>
    <name evidence="1" type="ORF">NITHO_3210008</name>
</gene>